<keyword evidence="2" id="KW-0472">Membrane</keyword>
<feature type="region of interest" description="Disordered" evidence="1">
    <location>
        <begin position="288"/>
        <end position="340"/>
    </location>
</feature>
<accession>A0A1G2B3G3</accession>
<evidence type="ECO:0000313" key="3">
    <source>
        <dbReference type="EMBL" id="OGY83741.1"/>
    </source>
</evidence>
<dbReference type="Gene3D" id="2.120.10.30">
    <property type="entry name" value="TolB, C-terminal domain"/>
    <property type="match status" value="1"/>
</dbReference>
<dbReference type="STRING" id="1798542.A3F54_05165"/>
<dbReference type="InterPro" id="IPR036457">
    <property type="entry name" value="PPM-type-like_dom_sf"/>
</dbReference>
<dbReference type="InterPro" id="IPR011042">
    <property type="entry name" value="6-blade_b-propeller_TolB-like"/>
</dbReference>
<organism evidence="3 4">
    <name type="scientific">Candidatus Kerfeldbacteria bacterium RIFCSPHIGHO2_12_FULL_48_17</name>
    <dbReference type="NCBI Taxonomy" id="1798542"/>
    <lineage>
        <taxon>Bacteria</taxon>
        <taxon>Candidatus Kerfeldiibacteriota</taxon>
    </lineage>
</organism>
<feature type="region of interest" description="Disordered" evidence="1">
    <location>
        <begin position="228"/>
        <end position="252"/>
    </location>
</feature>
<keyword evidence="2" id="KW-1133">Transmembrane helix</keyword>
<dbReference type="AlphaFoldDB" id="A0A1G2B3G3"/>
<gene>
    <name evidence="3" type="ORF">A3F54_05165</name>
</gene>
<dbReference type="EMBL" id="MHKD01000019">
    <property type="protein sequence ID" value="OGY83741.1"/>
    <property type="molecule type" value="Genomic_DNA"/>
</dbReference>
<sequence length="779" mass="86866">MAEDLTAQFSELVINHPDNLRSICHTYISDPTPLEEKNLGRIFVLIEEHNHNEFAQELFKKIVETLDYEYYHGTDFDMEIAFENALQKLNHTLQELSSEYGDDWLSGFSAVISVLKGEKTHFSAAGRAQAFLIQKDKIIDILSQGSSGGNINPVRIFSSILSGDLRKNSSLLLGTESILEYLSQDRIRRLVNETDSEGVMKKFDSLLRGNASSTNFACVLIKMKNVSAETQGQHSKQKSSNSPVEAKKRVADSMSSLINQERQTSELLSPSLWPNFRKRLKKKDEVVEKKLDDDDDNDDDDIESEDREEDVGAMKEERAYADHREKGDHREKRGKRKPSANKNEAWQIILKKTWEITQKVILKLVSLIAMAFQALWSFIKRQKGTGKKFRSLNGNSGIIRNTARRIKNLPRSRKILLVVALVFIILFAQSVIFQDKKQETKQEGVTIQKNISDAAIKIDEAKAALLYDNENGARAFLLEAQKLLQEIPATAENYNETVVPKLAEVKTQLDAVNHVKTIDSPDIIADFSQVFSDIKLKKIELTKNTLLAFDEANGSIYSSDITNPEPKTLISRPGEDTTTVASNSDGKNVYILSKGKTLGTLNIDGKTVQDVAIGLANGANIVDFAHFSSRMYALDAQNNQIWKHAASGTGFGNGEKWLQEDINLANATSMFIDGSVYIGGSDGKIIKLFSGSTDSEFTLAEIGPGLGPVTAITATENGDKLYILDSTNKRIVILGKDGKLLEQWVLSNLEGTKDMTVNEDETFLYVLHNSQVYQLPLGQ</sequence>
<evidence type="ECO:0000256" key="1">
    <source>
        <dbReference type="SAM" id="MobiDB-lite"/>
    </source>
</evidence>
<keyword evidence="2" id="KW-0812">Transmembrane</keyword>
<comment type="caution">
    <text evidence="3">The sequence shown here is derived from an EMBL/GenBank/DDBJ whole genome shotgun (WGS) entry which is preliminary data.</text>
</comment>
<feature type="transmembrane region" description="Helical" evidence="2">
    <location>
        <begin position="415"/>
        <end position="433"/>
    </location>
</feature>
<evidence type="ECO:0000256" key="2">
    <source>
        <dbReference type="SAM" id="Phobius"/>
    </source>
</evidence>
<name>A0A1G2B3G3_9BACT</name>
<dbReference type="SUPFAM" id="SSF75011">
    <property type="entry name" value="3-carboxy-cis,cis-mucoante lactonizing enzyme"/>
    <property type="match status" value="1"/>
</dbReference>
<feature type="compositionally biased region" description="Basic and acidic residues" evidence="1">
    <location>
        <begin position="310"/>
        <end position="331"/>
    </location>
</feature>
<protein>
    <submittedName>
        <fullName evidence="3">Uncharacterized protein</fullName>
    </submittedName>
</protein>
<feature type="compositionally biased region" description="Polar residues" evidence="1">
    <location>
        <begin position="228"/>
        <end position="243"/>
    </location>
</feature>
<dbReference type="Proteomes" id="UP000176952">
    <property type="component" value="Unassembled WGS sequence"/>
</dbReference>
<dbReference type="Gene3D" id="3.60.40.10">
    <property type="entry name" value="PPM-type phosphatase domain"/>
    <property type="match status" value="1"/>
</dbReference>
<reference evidence="3 4" key="1">
    <citation type="journal article" date="2016" name="Nat. Commun.">
        <title>Thousands of microbial genomes shed light on interconnected biogeochemical processes in an aquifer system.</title>
        <authorList>
            <person name="Anantharaman K."/>
            <person name="Brown C.T."/>
            <person name="Hug L.A."/>
            <person name="Sharon I."/>
            <person name="Castelle C.J."/>
            <person name="Probst A.J."/>
            <person name="Thomas B.C."/>
            <person name="Singh A."/>
            <person name="Wilkins M.J."/>
            <person name="Karaoz U."/>
            <person name="Brodie E.L."/>
            <person name="Williams K.H."/>
            <person name="Hubbard S.S."/>
            <person name="Banfield J.F."/>
        </authorList>
    </citation>
    <scope>NUCLEOTIDE SEQUENCE [LARGE SCALE GENOMIC DNA]</scope>
</reference>
<feature type="compositionally biased region" description="Acidic residues" evidence="1">
    <location>
        <begin position="293"/>
        <end position="309"/>
    </location>
</feature>
<proteinExistence type="predicted"/>
<feature type="transmembrane region" description="Helical" evidence="2">
    <location>
        <begin position="360"/>
        <end position="379"/>
    </location>
</feature>
<evidence type="ECO:0000313" key="4">
    <source>
        <dbReference type="Proteomes" id="UP000176952"/>
    </source>
</evidence>
<dbReference type="SUPFAM" id="SSF81606">
    <property type="entry name" value="PP2C-like"/>
    <property type="match status" value="1"/>
</dbReference>